<reference evidence="2" key="1">
    <citation type="journal article" date="2014" name="PLoS ONE">
        <title>Plasmidome interchange between Clostridium botulinum, Clostridium novyi and Clostridium haemolyticum converts strains of independent lineages into distinctly different pathogens.</title>
        <authorList>
            <person name="Skarin H."/>
            <person name="Segerman B."/>
        </authorList>
    </citation>
    <scope>NUCLEOTIDE SEQUENCE [LARGE SCALE GENOMIC DNA]</scope>
    <source>
        <strain evidence="2">NCTC 9693</strain>
    </source>
</reference>
<gene>
    <name evidence="1" type="ORF">Z960_p0146</name>
</gene>
<protein>
    <submittedName>
        <fullName evidence="1">Uncharacterized protein</fullName>
    </submittedName>
</protein>
<geneLocation type="plasmid" evidence="1 2">
    <name>p1Ch9693</name>
</geneLocation>
<dbReference type="RefSeq" id="WP_039230745.1">
    <property type="nucleotide sequence ID" value="NZ_CM003349.1"/>
</dbReference>
<comment type="caution">
    <text evidence="1">The sequence shown here is derived from an EMBL/GenBank/DDBJ whole genome shotgun (WGS) entry which is preliminary data.</text>
</comment>
<evidence type="ECO:0000313" key="1">
    <source>
        <dbReference type="EMBL" id="KEI14139.1"/>
    </source>
</evidence>
<accession>A0ABR4TBE0</accession>
<keyword evidence="2" id="KW-1185">Reference proteome</keyword>
<name>A0ABR4TBE0_CLOHA</name>
<proteinExistence type="predicted"/>
<keyword evidence="1" id="KW-0614">Plasmid</keyword>
<sequence length="172" mass="20234">MIKFSELEIKKQIKIIDGKAELVESKINGEIKVKPFTQDLISQINECVIQKLKGDETDQELAYKLFPYLLEIEMDVDYEKFIEIIEQPNEIINLIYETLMDSFAKMIELTKQVNKVNDKANTLLKQVPKEVVVESRENKLNRLYDEFSKAETIDEKDRIFDQISKLKTQKEK</sequence>
<dbReference type="EMBL" id="JENX01000125">
    <property type="protein sequence ID" value="KEI14139.1"/>
    <property type="molecule type" value="Genomic_DNA"/>
</dbReference>
<dbReference type="Proteomes" id="UP000027937">
    <property type="component" value="Plasmid p1Ch9693"/>
</dbReference>
<organism evidence="1 2">
    <name type="scientific">Clostridium haemolyticum NCTC 9693</name>
    <dbReference type="NCBI Taxonomy" id="1443114"/>
    <lineage>
        <taxon>Bacteria</taxon>
        <taxon>Bacillati</taxon>
        <taxon>Bacillota</taxon>
        <taxon>Clostridia</taxon>
        <taxon>Eubacteriales</taxon>
        <taxon>Clostridiaceae</taxon>
        <taxon>Clostridium</taxon>
    </lineage>
</organism>
<evidence type="ECO:0000313" key="2">
    <source>
        <dbReference type="Proteomes" id="UP000027937"/>
    </source>
</evidence>